<accession>A0ABR9XVW9</accession>
<evidence type="ECO:0000256" key="4">
    <source>
        <dbReference type="ARBA" id="ARBA00051722"/>
    </source>
</evidence>
<evidence type="ECO:0000313" key="7">
    <source>
        <dbReference type="Proteomes" id="UP000647980"/>
    </source>
</evidence>
<evidence type="ECO:0000256" key="2">
    <source>
        <dbReference type="ARBA" id="ARBA00022801"/>
    </source>
</evidence>
<dbReference type="EMBL" id="JADGLW010000002">
    <property type="protein sequence ID" value="MBF0753109.1"/>
    <property type="molecule type" value="Genomic_DNA"/>
</dbReference>
<proteinExistence type="inferred from homology"/>
<reference evidence="6 7" key="1">
    <citation type="submission" date="2020-10" db="EMBL/GenBank/DDBJ databases">
        <title>Mouse Oral microbiota.</title>
        <authorList>
            <person name="Joseph S."/>
            <person name="Aduse-Opoku J."/>
        </authorList>
    </citation>
    <scope>NUCLEOTIDE SEQUENCE [LARGE SCALE GENOMIC DNA]</scope>
    <source>
        <strain evidence="6 7">19428wE5_W307</strain>
    </source>
</reference>
<dbReference type="SUPFAM" id="SSF89550">
    <property type="entry name" value="PHP domain-like"/>
    <property type="match status" value="1"/>
</dbReference>
<organism evidence="6 7">
    <name type="scientific">Jeotgalicoccus nanhaiensis</name>
    <dbReference type="NCBI Taxonomy" id="568603"/>
    <lineage>
        <taxon>Bacteria</taxon>
        <taxon>Bacillati</taxon>
        <taxon>Bacillota</taxon>
        <taxon>Bacilli</taxon>
        <taxon>Bacillales</taxon>
        <taxon>Staphylococcaceae</taxon>
        <taxon>Jeotgalicoccus</taxon>
    </lineage>
</organism>
<comment type="similarity">
    <text evidence="1 5">Belongs to the metallo-dependent hydrolases superfamily. CpsB/CapC family.</text>
</comment>
<comment type="catalytic activity">
    <reaction evidence="4 5">
        <text>O-phospho-L-tyrosyl-[protein] + H2O = L-tyrosyl-[protein] + phosphate</text>
        <dbReference type="Rhea" id="RHEA:10684"/>
        <dbReference type="Rhea" id="RHEA-COMP:10136"/>
        <dbReference type="Rhea" id="RHEA-COMP:20101"/>
        <dbReference type="ChEBI" id="CHEBI:15377"/>
        <dbReference type="ChEBI" id="CHEBI:43474"/>
        <dbReference type="ChEBI" id="CHEBI:46858"/>
        <dbReference type="ChEBI" id="CHEBI:61978"/>
        <dbReference type="EC" id="3.1.3.48"/>
    </reaction>
</comment>
<dbReference type="InterPro" id="IPR016667">
    <property type="entry name" value="Caps_polysacc_synth_CpsB/CapC"/>
</dbReference>
<name>A0ABR9XVW9_9STAP</name>
<evidence type="ECO:0000313" key="6">
    <source>
        <dbReference type="EMBL" id="MBF0753109.1"/>
    </source>
</evidence>
<dbReference type="Proteomes" id="UP000647980">
    <property type="component" value="Unassembled WGS sequence"/>
</dbReference>
<dbReference type="Gene3D" id="3.20.20.140">
    <property type="entry name" value="Metal-dependent hydrolases"/>
    <property type="match status" value="1"/>
</dbReference>
<keyword evidence="3 5" id="KW-0904">Protein phosphatase</keyword>
<comment type="caution">
    <text evidence="6">The sequence shown here is derived from an EMBL/GenBank/DDBJ whole genome shotgun (WGS) entry which is preliminary data.</text>
</comment>
<dbReference type="PANTHER" id="PTHR39181">
    <property type="entry name" value="TYROSINE-PROTEIN PHOSPHATASE YWQE"/>
    <property type="match status" value="1"/>
</dbReference>
<dbReference type="PANTHER" id="PTHR39181:SF1">
    <property type="entry name" value="TYROSINE-PROTEIN PHOSPHATASE YWQE"/>
    <property type="match status" value="1"/>
</dbReference>
<evidence type="ECO:0000256" key="5">
    <source>
        <dbReference type="PIRNR" id="PIRNR016557"/>
    </source>
</evidence>
<dbReference type="Pfam" id="PF19567">
    <property type="entry name" value="CpsB_CapC"/>
    <property type="match status" value="1"/>
</dbReference>
<evidence type="ECO:0000256" key="3">
    <source>
        <dbReference type="ARBA" id="ARBA00022912"/>
    </source>
</evidence>
<dbReference type="RefSeq" id="WP_135096414.1">
    <property type="nucleotide sequence ID" value="NZ_JADGLW010000002.1"/>
</dbReference>
<dbReference type="PIRSF" id="PIRSF016557">
    <property type="entry name" value="Caps_synth_CpsB"/>
    <property type="match status" value="1"/>
</dbReference>
<gene>
    <name evidence="6" type="ORF">IR135_02400</name>
</gene>
<evidence type="ECO:0000256" key="1">
    <source>
        <dbReference type="ARBA" id="ARBA00005750"/>
    </source>
</evidence>
<sequence length="263" mass="29740">MIDIHNHVLIRADDGPDSEEEAIKLLLQAEAAGITDIIVTPHHYSGDFENPGEKVTEMLTLLNRAAESTEIAVRLYPGQEVRINPNLLYQLLSGTSITLNNSRYVLIEFSYIEIADYTDQLIFDLQMNGFVPVVAHPERCTPLMDNIDELYKLVDKGVITQITAGSVTGLFGSNLKAQTLKMIEQNLVHVVASDAHHSVTRPFMLLEAYKIIETELGKSYVYYLKNNAEAILNNEEVTVKSPARNDLRHEFKKKKRRNLWGLF</sequence>
<protein>
    <recommendedName>
        <fullName evidence="5">Tyrosine-protein phosphatase</fullName>
        <ecNumber evidence="5">3.1.3.48</ecNumber>
    </recommendedName>
</protein>
<dbReference type="InterPro" id="IPR016195">
    <property type="entry name" value="Pol/histidinol_Pase-like"/>
</dbReference>
<keyword evidence="2 5" id="KW-0378">Hydrolase</keyword>
<keyword evidence="7" id="KW-1185">Reference proteome</keyword>
<dbReference type="EC" id="3.1.3.48" evidence="5"/>